<feature type="compositionally biased region" description="Basic and acidic residues" evidence="1">
    <location>
        <begin position="226"/>
        <end position="235"/>
    </location>
</feature>
<feature type="compositionally biased region" description="Low complexity" evidence="1">
    <location>
        <begin position="207"/>
        <end position="218"/>
    </location>
</feature>
<feature type="domain" description="DOG1" evidence="2">
    <location>
        <begin position="426"/>
        <end position="702"/>
    </location>
</feature>
<dbReference type="InterPro" id="IPR051886">
    <property type="entry name" value="Seed_Dev/Stress_Resp_Reg"/>
</dbReference>
<feature type="compositionally biased region" description="Basic residues" evidence="1">
    <location>
        <begin position="390"/>
        <end position="401"/>
    </location>
</feature>
<name>A0A835FE91_9POAL</name>
<reference evidence="3" key="1">
    <citation type="submission" date="2020-07" db="EMBL/GenBank/DDBJ databases">
        <title>Genome sequence and genetic diversity analysis of an under-domesticated orphan crop, white fonio (Digitaria exilis).</title>
        <authorList>
            <person name="Bennetzen J.L."/>
            <person name="Chen S."/>
            <person name="Ma X."/>
            <person name="Wang X."/>
            <person name="Yssel A.E.J."/>
            <person name="Chaluvadi S.R."/>
            <person name="Johnson M."/>
            <person name="Gangashetty P."/>
            <person name="Hamidou F."/>
            <person name="Sanogo M.D."/>
            <person name="Zwaenepoel A."/>
            <person name="Wallace J."/>
            <person name="Van De Peer Y."/>
            <person name="Van Deynze A."/>
        </authorList>
    </citation>
    <scope>NUCLEOTIDE SEQUENCE</scope>
    <source>
        <tissue evidence="3">Leaves</tissue>
    </source>
</reference>
<dbReference type="PANTHER" id="PTHR46354">
    <property type="entry name" value="DOG1 DOMAIN-CONTAINING PROTEIN"/>
    <property type="match status" value="1"/>
</dbReference>
<accession>A0A835FE91</accession>
<evidence type="ECO:0000313" key="4">
    <source>
        <dbReference type="Proteomes" id="UP000636709"/>
    </source>
</evidence>
<feature type="region of interest" description="Disordered" evidence="1">
    <location>
        <begin position="1"/>
        <end position="42"/>
    </location>
</feature>
<proteinExistence type="predicted"/>
<dbReference type="OrthoDB" id="1897224at2759"/>
<feature type="compositionally biased region" description="Basic and acidic residues" evidence="1">
    <location>
        <begin position="150"/>
        <end position="160"/>
    </location>
</feature>
<feature type="region of interest" description="Disordered" evidence="1">
    <location>
        <begin position="197"/>
        <end position="273"/>
    </location>
</feature>
<dbReference type="Proteomes" id="UP000636709">
    <property type="component" value="Unassembled WGS sequence"/>
</dbReference>
<feature type="compositionally biased region" description="Low complexity" evidence="1">
    <location>
        <begin position="366"/>
        <end position="380"/>
    </location>
</feature>
<organism evidence="3 4">
    <name type="scientific">Digitaria exilis</name>
    <dbReference type="NCBI Taxonomy" id="1010633"/>
    <lineage>
        <taxon>Eukaryota</taxon>
        <taxon>Viridiplantae</taxon>
        <taxon>Streptophyta</taxon>
        <taxon>Embryophyta</taxon>
        <taxon>Tracheophyta</taxon>
        <taxon>Spermatophyta</taxon>
        <taxon>Magnoliopsida</taxon>
        <taxon>Liliopsida</taxon>
        <taxon>Poales</taxon>
        <taxon>Poaceae</taxon>
        <taxon>PACMAD clade</taxon>
        <taxon>Panicoideae</taxon>
        <taxon>Panicodae</taxon>
        <taxon>Paniceae</taxon>
        <taxon>Anthephorinae</taxon>
        <taxon>Digitaria</taxon>
    </lineage>
</organism>
<comment type="caution">
    <text evidence="3">The sequence shown here is derived from an EMBL/GenBank/DDBJ whole genome shotgun (WGS) entry which is preliminary data.</text>
</comment>
<dbReference type="GO" id="GO:0043565">
    <property type="term" value="F:sequence-specific DNA binding"/>
    <property type="evidence" value="ECO:0007669"/>
    <property type="project" value="InterPro"/>
</dbReference>
<feature type="compositionally biased region" description="Low complexity" evidence="1">
    <location>
        <begin position="33"/>
        <end position="42"/>
    </location>
</feature>
<sequence length="730" mass="76191">MAANGTHRSGCDGPAGGGRASRRGMLGTQGFRASPPDAAAATPAIPADDAAATRLSLPHCCRIYSHGAHNEGVGAPQPQIDGRREGSLGSSPSSVSSSARKKRSTSAAESLTGPLVVPDAVGIGAQQGSSPARKEVGGQGHSRVAGGPAMREEESTTSLEKMETKPFLPILFAMRCGEEDGSNGVNAAELQGIEQQVRGEGEGEGGARAAAGARSTTGCSGGGRSSNREATDGQRQKVKQGATRESHCPVRARRDAYTNGRSSPACTAGSPPPLLRAPAALRFSSSPPTENESHVSIWPSVWGNALPCPISRVIFVLLLPASSPQRDPHQIGSKSPHLHAGYAHASATDCHIIGFGVNTPADASEATTTATAARSSPSPADIYIKSTGRASRKPKPGKRSKQAGGAYSLASHSSPAEPRPHHCSQWIADVACYRQWIAGQESGLAELESASAKAAAGRATDAELRAVVERCMVGYQSYVAARRAVLSRDDDGTAFIAPPWCTAFERSVLWLGGCRPTLTIRLLYNLSGEGLEAQVEDLIVNGRRAGDDVIIPRGRMGITHRQLALLSDLHCRTLLRENALSDRLATLHEDIADRPLFPIVRQRATATAQLSAAAAGHGGFVDGVVTGPARVGGGVDAEVEAALRRYKAGMAQLVAEADELRMATARAMATEILTPRQAVEMLAAAKQLHLSLRDWSRRTEAAGSHQPPPPPPNGTRAVTANSTSAAHRNA</sequence>
<evidence type="ECO:0000259" key="2">
    <source>
        <dbReference type="PROSITE" id="PS51806"/>
    </source>
</evidence>
<gene>
    <name evidence="3" type="ORF">HU200_012918</name>
</gene>
<dbReference type="EMBL" id="JACEFO010001086">
    <property type="protein sequence ID" value="KAF8748428.1"/>
    <property type="molecule type" value="Genomic_DNA"/>
</dbReference>
<feature type="compositionally biased region" description="Low complexity" evidence="1">
    <location>
        <begin position="87"/>
        <end position="98"/>
    </location>
</feature>
<dbReference type="InterPro" id="IPR025422">
    <property type="entry name" value="TGA_domain"/>
</dbReference>
<feature type="region of interest" description="Disordered" evidence="1">
    <location>
        <begin position="698"/>
        <end position="730"/>
    </location>
</feature>
<dbReference type="PROSITE" id="PS51806">
    <property type="entry name" value="DOG1"/>
    <property type="match status" value="1"/>
</dbReference>
<dbReference type="GO" id="GO:0006351">
    <property type="term" value="P:DNA-templated transcription"/>
    <property type="evidence" value="ECO:0007669"/>
    <property type="project" value="InterPro"/>
</dbReference>
<keyword evidence="4" id="KW-1185">Reference proteome</keyword>
<feature type="region of interest" description="Disordered" evidence="1">
    <location>
        <begin position="68"/>
        <end position="160"/>
    </location>
</feature>
<feature type="compositionally biased region" description="Basic and acidic residues" evidence="1">
    <location>
        <begin position="242"/>
        <end position="256"/>
    </location>
</feature>
<dbReference type="PANTHER" id="PTHR46354:SF7">
    <property type="entry name" value="PROTEIN DOG1-LIKE 1"/>
    <property type="match status" value="1"/>
</dbReference>
<protein>
    <recommendedName>
        <fullName evidence="2">DOG1 domain-containing protein</fullName>
    </recommendedName>
</protein>
<evidence type="ECO:0000256" key="1">
    <source>
        <dbReference type="SAM" id="MobiDB-lite"/>
    </source>
</evidence>
<dbReference type="Pfam" id="PF14144">
    <property type="entry name" value="DOG1"/>
    <property type="match status" value="1"/>
</dbReference>
<feature type="compositionally biased region" description="Polar residues" evidence="1">
    <location>
        <begin position="716"/>
        <end position="730"/>
    </location>
</feature>
<evidence type="ECO:0000313" key="3">
    <source>
        <dbReference type="EMBL" id="KAF8748428.1"/>
    </source>
</evidence>
<feature type="region of interest" description="Disordered" evidence="1">
    <location>
        <begin position="366"/>
        <end position="420"/>
    </location>
</feature>
<dbReference type="AlphaFoldDB" id="A0A835FE91"/>